<sequence>MSAVEKLYLSKGTDSSRASTPGAGTGGFVLAAVEQAVTTVSKAATAPASRTGTSIPPRG</sequence>
<comment type="caution">
    <text evidence="2">The sequence shown here is derived from an EMBL/GenBank/DDBJ whole genome shotgun (WGS) entry which is preliminary data.</text>
</comment>
<evidence type="ECO:0000313" key="2">
    <source>
        <dbReference type="EMBL" id="GAA3654434.1"/>
    </source>
</evidence>
<reference evidence="3" key="1">
    <citation type="journal article" date="2019" name="Int. J. Syst. Evol. Microbiol.">
        <title>The Global Catalogue of Microorganisms (GCM) 10K type strain sequencing project: providing services to taxonomists for standard genome sequencing and annotation.</title>
        <authorList>
            <consortium name="The Broad Institute Genomics Platform"/>
            <consortium name="The Broad Institute Genome Sequencing Center for Infectious Disease"/>
            <person name="Wu L."/>
            <person name="Ma J."/>
        </authorList>
    </citation>
    <scope>NUCLEOTIDE SEQUENCE [LARGE SCALE GENOMIC DNA]</scope>
    <source>
        <strain evidence="3">JCM 16904</strain>
    </source>
</reference>
<feature type="region of interest" description="Disordered" evidence="1">
    <location>
        <begin position="40"/>
        <end position="59"/>
    </location>
</feature>
<proteinExistence type="predicted"/>
<evidence type="ECO:0000256" key="1">
    <source>
        <dbReference type="SAM" id="MobiDB-lite"/>
    </source>
</evidence>
<organism evidence="2 3">
    <name type="scientific">Nonomuraea antimicrobica</name>
    <dbReference type="NCBI Taxonomy" id="561173"/>
    <lineage>
        <taxon>Bacteria</taxon>
        <taxon>Bacillati</taxon>
        <taxon>Actinomycetota</taxon>
        <taxon>Actinomycetes</taxon>
        <taxon>Streptosporangiales</taxon>
        <taxon>Streptosporangiaceae</taxon>
        <taxon>Nonomuraea</taxon>
    </lineage>
</organism>
<name>A0ABP7BC24_9ACTN</name>
<feature type="region of interest" description="Disordered" evidence="1">
    <location>
        <begin position="1"/>
        <end position="25"/>
    </location>
</feature>
<accession>A0ABP7BC24</accession>
<keyword evidence="3" id="KW-1185">Reference proteome</keyword>
<dbReference type="EMBL" id="BAAAZP010000027">
    <property type="protein sequence ID" value="GAA3654434.1"/>
    <property type="molecule type" value="Genomic_DNA"/>
</dbReference>
<dbReference type="Proteomes" id="UP001500902">
    <property type="component" value="Unassembled WGS sequence"/>
</dbReference>
<gene>
    <name evidence="2" type="ORF">GCM10022224_016720</name>
</gene>
<evidence type="ECO:0000313" key="3">
    <source>
        <dbReference type="Proteomes" id="UP001500902"/>
    </source>
</evidence>
<protein>
    <submittedName>
        <fullName evidence="2">Uncharacterized protein</fullName>
    </submittedName>
</protein>